<dbReference type="AlphaFoldDB" id="A0A517MUC6"/>
<dbReference type="KEGG" id="amob:HG15A2_17520"/>
<organism evidence="1 2">
    <name type="scientific">Adhaeretor mobilis</name>
    <dbReference type="NCBI Taxonomy" id="1930276"/>
    <lineage>
        <taxon>Bacteria</taxon>
        <taxon>Pseudomonadati</taxon>
        <taxon>Planctomycetota</taxon>
        <taxon>Planctomycetia</taxon>
        <taxon>Pirellulales</taxon>
        <taxon>Lacipirellulaceae</taxon>
        <taxon>Adhaeretor</taxon>
    </lineage>
</organism>
<dbReference type="EMBL" id="CP036263">
    <property type="protein sequence ID" value="QDS98472.1"/>
    <property type="molecule type" value="Genomic_DNA"/>
</dbReference>
<sequence length="73" mass="7823">MFLSSQVHLTKASFDSILCEMSEVKRSVSCHCQNGFRLGIVRSSQTDTNVGVAIELPTIPAQEVITDAGIVVG</sequence>
<proteinExistence type="predicted"/>
<evidence type="ECO:0000313" key="2">
    <source>
        <dbReference type="Proteomes" id="UP000319852"/>
    </source>
</evidence>
<gene>
    <name evidence="1" type="ORF">HG15A2_17520</name>
</gene>
<dbReference type="Proteomes" id="UP000319852">
    <property type="component" value="Chromosome"/>
</dbReference>
<protein>
    <submittedName>
        <fullName evidence="1">Uncharacterized protein</fullName>
    </submittedName>
</protein>
<evidence type="ECO:0000313" key="1">
    <source>
        <dbReference type="EMBL" id="QDS98472.1"/>
    </source>
</evidence>
<reference evidence="1 2" key="1">
    <citation type="submission" date="2019-02" db="EMBL/GenBank/DDBJ databases">
        <title>Deep-cultivation of Planctomycetes and their phenomic and genomic characterization uncovers novel biology.</title>
        <authorList>
            <person name="Wiegand S."/>
            <person name="Jogler M."/>
            <person name="Boedeker C."/>
            <person name="Pinto D."/>
            <person name="Vollmers J."/>
            <person name="Rivas-Marin E."/>
            <person name="Kohn T."/>
            <person name="Peeters S.H."/>
            <person name="Heuer A."/>
            <person name="Rast P."/>
            <person name="Oberbeckmann S."/>
            <person name="Bunk B."/>
            <person name="Jeske O."/>
            <person name="Meyerdierks A."/>
            <person name="Storesund J.E."/>
            <person name="Kallscheuer N."/>
            <person name="Luecker S."/>
            <person name="Lage O.M."/>
            <person name="Pohl T."/>
            <person name="Merkel B.J."/>
            <person name="Hornburger P."/>
            <person name="Mueller R.-W."/>
            <person name="Bruemmer F."/>
            <person name="Labrenz M."/>
            <person name="Spormann A.M."/>
            <person name="Op den Camp H."/>
            <person name="Overmann J."/>
            <person name="Amann R."/>
            <person name="Jetten M.S.M."/>
            <person name="Mascher T."/>
            <person name="Medema M.H."/>
            <person name="Devos D.P."/>
            <person name="Kaster A.-K."/>
            <person name="Ovreas L."/>
            <person name="Rohde M."/>
            <person name="Galperin M.Y."/>
            <person name="Jogler C."/>
        </authorList>
    </citation>
    <scope>NUCLEOTIDE SEQUENCE [LARGE SCALE GENOMIC DNA]</scope>
    <source>
        <strain evidence="1 2">HG15A2</strain>
    </source>
</reference>
<keyword evidence="2" id="KW-1185">Reference proteome</keyword>
<name>A0A517MUC6_9BACT</name>
<accession>A0A517MUC6</accession>